<dbReference type="InterPro" id="IPR029787">
    <property type="entry name" value="Nucleotide_cyclase"/>
</dbReference>
<dbReference type="RefSeq" id="WP_273616553.1">
    <property type="nucleotide sequence ID" value="NZ_CP103868.1"/>
</dbReference>
<evidence type="ECO:0000256" key="1">
    <source>
        <dbReference type="SAM" id="Phobius"/>
    </source>
</evidence>
<dbReference type="Pfam" id="PF00563">
    <property type="entry name" value="EAL"/>
    <property type="match status" value="1"/>
</dbReference>
<feature type="transmembrane region" description="Helical" evidence="1">
    <location>
        <begin position="136"/>
        <end position="157"/>
    </location>
</feature>
<keyword evidence="1" id="KW-1133">Transmembrane helix</keyword>
<dbReference type="Pfam" id="PF00990">
    <property type="entry name" value="GGDEF"/>
    <property type="match status" value="1"/>
</dbReference>
<keyword evidence="1" id="KW-0812">Transmembrane</keyword>
<feature type="transmembrane region" description="Helical" evidence="1">
    <location>
        <begin position="163"/>
        <end position="183"/>
    </location>
</feature>
<dbReference type="Gene3D" id="3.30.70.270">
    <property type="match status" value="1"/>
</dbReference>
<dbReference type="PROSITE" id="PS50887">
    <property type="entry name" value="GGDEF"/>
    <property type="match status" value="1"/>
</dbReference>
<dbReference type="InterPro" id="IPR000160">
    <property type="entry name" value="GGDEF_dom"/>
</dbReference>
<feature type="domain" description="GGDEF" evidence="3">
    <location>
        <begin position="236"/>
        <end position="368"/>
    </location>
</feature>
<feature type="domain" description="EAL" evidence="2">
    <location>
        <begin position="377"/>
        <end position="627"/>
    </location>
</feature>
<keyword evidence="5" id="KW-1185">Reference proteome</keyword>
<dbReference type="PANTHER" id="PTHR44757:SF2">
    <property type="entry name" value="BIOFILM ARCHITECTURE MAINTENANCE PROTEIN MBAA"/>
    <property type="match status" value="1"/>
</dbReference>
<dbReference type="InterPro" id="IPR052155">
    <property type="entry name" value="Biofilm_reg_signaling"/>
</dbReference>
<dbReference type="EMBL" id="CP117417">
    <property type="protein sequence ID" value="WCT76097.1"/>
    <property type="molecule type" value="Genomic_DNA"/>
</dbReference>
<dbReference type="SUPFAM" id="SSF141868">
    <property type="entry name" value="EAL domain-like"/>
    <property type="match status" value="1"/>
</dbReference>
<dbReference type="SMART" id="SM00052">
    <property type="entry name" value="EAL"/>
    <property type="match status" value="1"/>
</dbReference>
<gene>
    <name evidence="4" type="ORF">PQ457_09045</name>
</gene>
<dbReference type="InterPro" id="IPR035919">
    <property type="entry name" value="EAL_sf"/>
</dbReference>
<keyword evidence="1" id="KW-0472">Membrane</keyword>
<dbReference type="InterPro" id="IPR043128">
    <property type="entry name" value="Rev_trsase/Diguanyl_cyclase"/>
</dbReference>
<dbReference type="PANTHER" id="PTHR44757">
    <property type="entry name" value="DIGUANYLATE CYCLASE DGCP"/>
    <property type="match status" value="1"/>
</dbReference>
<dbReference type="InterPro" id="IPR001633">
    <property type="entry name" value="EAL_dom"/>
</dbReference>
<dbReference type="NCBIfam" id="TIGR00254">
    <property type="entry name" value="GGDEF"/>
    <property type="match status" value="1"/>
</dbReference>
<evidence type="ECO:0000313" key="5">
    <source>
        <dbReference type="Proteomes" id="UP001218231"/>
    </source>
</evidence>
<sequence>MFKTHAADDRARAILVTTLYTQPSSLAIGALCGILTSATAAIESGNRSITLAAWILSAIALMRVASATILPRWMAHKARALEIIYELGAFSYSIMAGMIAALTFFHPVPGPVRTLMVGNAIAYSVGIAARNAGRPAIAIGQLALALLPVIVAAGMQPDLASRLLAFTLFLVLPAMMSITLNVFRTLRDSIASAETSQRLAEKMQHLARTDIVTGLLNRAGLNHHLVERLVAIPEGSKLAILWLDLDRFKEINDTLGHQVGDRCLVEVAARLRRSAPVGAGIGRFGGDEFIIAFEAASDAAIKGVADTILTDILRPLRIDDDRLEIGCSIGIAVLPEHGTDLEAVLQGADLALNHAKLNGRKQIVSFNPAMTRDLIRRKEIEAELRLALQRDELSVHFQPLVDLETGRIRAFEALVRWFHPEKGELRPDEFIPVAEESGAIITLGNWITAKAARVAAEWPEDVTLAVNLSPLQIRAPGAALGILNALREAKLPPSRLELEITETTLLDHSPNTSAFINELAGAGVRFALDDFGTGYSSLGYLDRYPFKKIKIDRSFISGLSAGTTSHAIICAVAAMGKTLGMEIVAEGLETLEQVQAVRDTGCTLGQGWYFSRAVPDYLAAMLLAQERRRIGADAAPATPHQDSAPARKHA</sequence>
<feature type="transmembrane region" description="Helical" evidence="1">
    <location>
        <begin position="48"/>
        <end position="71"/>
    </location>
</feature>
<evidence type="ECO:0000259" key="3">
    <source>
        <dbReference type="PROSITE" id="PS50887"/>
    </source>
</evidence>
<evidence type="ECO:0000313" key="4">
    <source>
        <dbReference type="EMBL" id="WCT76097.1"/>
    </source>
</evidence>
<dbReference type="PROSITE" id="PS50883">
    <property type="entry name" value="EAL"/>
    <property type="match status" value="1"/>
</dbReference>
<accession>A0ABY7TSB2</accession>
<feature type="transmembrane region" description="Helical" evidence="1">
    <location>
        <begin position="83"/>
        <end position="105"/>
    </location>
</feature>
<dbReference type="Gene3D" id="3.20.20.450">
    <property type="entry name" value="EAL domain"/>
    <property type="match status" value="1"/>
</dbReference>
<feature type="transmembrane region" description="Helical" evidence="1">
    <location>
        <begin position="20"/>
        <end position="42"/>
    </location>
</feature>
<dbReference type="CDD" id="cd01948">
    <property type="entry name" value="EAL"/>
    <property type="match status" value="1"/>
</dbReference>
<dbReference type="Proteomes" id="UP001218231">
    <property type="component" value="Chromosome"/>
</dbReference>
<name>A0ABY7TSB2_9SPHN</name>
<dbReference type="CDD" id="cd01949">
    <property type="entry name" value="GGDEF"/>
    <property type="match status" value="1"/>
</dbReference>
<organism evidence="4 5">
    <name type="scientific">Novosphingobium humi</name>
    <dbReference type="NCBI Taxonomy" id="2282397"/>
    <lineage>
        <taxon>Bacteria</taxon>
        <taxon>Pseudomonadati</taxon>
        <taxon>Pseudomonadota</taxon>
        <taxon>Alphaproteobacteria</taxon>
        <taxon>Sphingomonadales</taxon>
        <taxon>Sphingomonadaceae</taxon>
        <taxon>Novosphingobium</taxon>
    </lineage>
</organism>
<proteinExistence type="predicted"/>
<evidence type="ECO:0000259" key="2">
    <source>
        <dbReference type="PROSITE" id="PS50883"/>
    </source>
</evidence>
<dbReference type="SMART" id="SM00267">
    <property type="entry name" value="GGDEF"/>
    <property type="match status" value="1"/>
</dbReference>
<reference evidence="4 5" key="1">
    <citation type="submission" date="2023-02" db="EMBL/GenBank/DDBJ databases">
        <title>Genome sequence of Novosphingobium humi KACC 19094.</title>
        <authorList>
            <person name="Kim S."/>
            <person name="Heo J."/>
            <person name="Kwon S.-W."/>
        </authorList>
    </citation>
    <scope>NUCLEOTIDE SEQUENCE [LARGE SCALE GENOMIC DNA]</scope>
    <source>
        <strain evidence="4 5">KACC 19094</strain>
    </source>
</reference>
<protein>
    <submittedName>
        <fullName evidence="4">EAL domain-containing protein</fullName>
    </submittedName>
</protein>
<dbReference type="SUPFAM" id="SSF55073">
    <property type="entry name" value="Nucleotide cyclase"/>
    <property type="match status" value="1"/>
</dbReference>